<sequence length="88" mass="9728">MSNMTAISMRRSTSSARAQQHLHTCSLGGIQRISVMQLMLDTFVVKELAELTASHTHHNTGTLENARVIRNTAYKSDGLKQKYSPVIG</sequence>
<name>A0ABX0B4D9_9GAMM</name>
<proteinExistence type="predicted"/>
<reference evidence="1 2" key="1">
    <citation type="submission" date="2019-12" db="EMBL/GenBank/DDBJ databases">
        <title>Engineering Photorhabdus to improve their lethality against agricultural pests.</title>
        <authorList>
            <person name="Machado R.A.R."/>
        </authorList>
    </citation>
    <scope>NUCLEOTIDE SEQUENCE [LARGE SCALE GENOMIC DNA]</scope>
    <source>
        <strain evidence="1 2">M-HU2</strain>
    </source>
</reference>
<dbReference type="RefSeq" id="WP_146748149.1">
    <property type="nucleotide sequence ID" value="NZ_CAWPKC010000067.1"/>
</dbReference>
<protein>
    <submittedName>
        <fullName evidence="1">Uncharacterized protein</fullName>
    </submittedName>
</protein>
<keyword evidence="2" id="KW-1185">Reference proteome</keyword>
<dbReference type="EMBL" id="WSFE01000067">
    <property type="protein sequence ID" value="NDL27961.1"/>
    <property type="molecule type" value="Genomic_DNA"/>
</dbReference>
<evidence type="ECO:0000313" key="2">
    <source>
        <dbReference type="Proteomes" id="UP000470051"/>
    </source>
</evidence>
<evidence type="ECO:0000313" key="1">
    <source>
        <dbReference type="EMBL" id="NDL27961.1"/>
    </source>
</evidence>
<dbReference type="Proteomes" id="UP000470051">
    <property type="component" value="Unassembled WGS sequence"/>
</dbReference>
<comment type="caution">
    <text evidence="1">The sequence shown here is derived from an EMBL/GenBank/DDBJ whole genome shotgun (WGS) entry which is preliminary data.</text>
</comment>
<gene>
    <name evidence="1" type="ORF">GPY42_23475</name>
</gene>
<organism evidence="1 2">
    <name type="scientific">Photorhabdus kayaii</name>
    <dbReference type="NCBI Taxonomy" id="230088"/>
    <lineage>
        <taxon>Bacteria</taxon>
        <taxon>Pseudomonadati</taxon>
        <taxon>Pseudomonadota</taxon>
        <taxon>Gammaproteobacteria</taxon>
        <taxon>Enterobacterales</taxon>
        <taxon>Morganellaceae</taxon>
        <taxon>Photorhabdus</taxon>
    </lineage>
</organism>
<accession>A0ABX0B4D9</accession>